<dbReference type="AlphaFoldDB" id="A0A948TIM4"/>
<dbReference type="GO" id="GO:0005507">
    <property type="term" value="F:copper ion binding"/>
    <property type="evidence" value="ECO:0007669"/>
    <property type="project" value="TreeGrafter"/>
</dbReference>
<dbReference type="Gene3D" id="3.20.20.380">
    <property type="entry name" value="Copper homeostasis (CutC) domain"/>
    <property type="match status" value="1"/>
</dbReference>
<dbReference type="SUPFAM" id="SSF110395">
    <property type="entry name" value="CutC-like"/>
    <property type="match status" value="1"/>
</dbReference>
<comment type="similarity">
    <text evidence="1">Belongs to the CutC family.</text>
</comment>
<dbReference type="PANTHER" id="PTHR12598:SF0">
    <property type="entry name" value="COPPER HOMEOSTASIS PROTEIN CUTC HOMOLOG"/>
    <property type="match status" value="1"/>
</dbReference>
<accession>A0A948TIM4</accession>
<reference evidence="3" key="1">
    <citation type="journal article" date="2021" name="PeerJ">
        <title>Extensive microbial diversity within the chicken gut microbiome revealed by metagenomics and culture.</title>
        <authorList>
            <person name="Gilroy R."/>
            <person name="Ravi A."/>
            <person name="Getino M."/>
            <person name="Pursley I."/>
            <person name="Horton D.L."/>
            <person name="Alikhan N.F."/>
            <person name="Baker D."/>
            <person name="Gharbi K."/>
            <person name="Hall N."/>
            <person name="Watson M."/>
            <person name="Adriaenssens E.M."/>
            <person name="Foster-Nyarko E."/>
            <person name="Jarju S."/>
            <person name="Secka A."/>
            <person name="Antonio M."/>
            <person name="Oren A."/>
            <person name="Chaudhuri R.R."/>
            <person name="La Ragione R."/>
            <person name="Hildebrand F."/>
            <person name="Pallen M.J."/>
        </authorList>
    </citation>
    <scope>NUCLEOTIDE SEQUENCE</scope>
    <source>
        <strain evidence="3">F6-6636</strain>
    </source>
</reference>
<protein>
    <recommendedName>
        <fullName evidence="2">Copper homeostasis protein cutC homolog</fullName>
    </recommendedName>
</protein>
<dbReference type="InterPro" id="IPR005627">
    <property type="entry name" value="CutC-like"/>
</dbReference>
<evidence type="ECO:0000256" key="1">
    <source>
        <dbReference type="ARBA" id="ARBA00007768"/>
    </source>
</evidence>
<evidence type="ECO:0000256" key="2">
    <source>
        <dbReference type="ARBA" id="ARBA00019014"/>
    </source>
</evidence>
<dbReference type="Pfam" id="PF03932">
    <property type="entry name" value="CutC"/>
    <property type="match status" value="1"/>
</dbReference>
<reference evidence="3" key="2">
    <citation type="submission" date="2021-04" db="EMBL/GenBank/DDBJ databases">
        <authorList>
            <person name="Gilroy R."/>
        </authorList>
    </citation>
    <scope>NUCLEOTIDE SEQUENCE</scope>
    <source>
        <strain evidence="3">F6-6636</strain>
    </source>
</reference>
<evidence type="ECO:0000313" key="3">
    <source>
        <dbReference type="EMBL" id="MBU3851156.1"/>
    </source>
</evidence>
<dbReference type="Proteomes" id="UP000777303">
    <property type="component" value="Unassembled WGS sequence"/>
</dbReference>
<evidence type="ECO:0000313" key="4">
    <source>
        <dbReference type="Proteomes" id="UP000777303"/>
    </source>
</evidence>
<comment type="caution">
    <text evidence="3">The sequence shown here is derived from an EMBL/GenBank/DDBJ whole genome shotgun (WGS) entry which is preliminary data.</text>
</comment>
<dbReference type="PANTHER" id="PTHR12598">
    <property type="entry name" value="COPPER HOMEOSTASIS PROTEIN CUTC"/>
    <property type="match status" value="1"/>
</dbReference>
<gene>
    <name evidence="3" type="ORF">H9901_00365</name>
</gene>
<organism evidence="3 4">
    <name type="scientific">Candidatus Paralactobacillus gallistercoris</name>
    <dbReference type="NCBI Taxonomy" id="2838724"/>
    <lineage>
        <taxon>Bacteria</taxon>
        <taxon>Bacillati</taxon>
        <taxon>Bacillota</taxon>
        <taxon>Bacilli</taxon>
        <taxon>Lactobacillales</taxon>
        <taxon>Lactobacillaceae</taxon>
        <taxon>Lactobacillus</taxon>
    </lineage>
</organism>
<dbReference type="EMBL" id="JAHLFS010000006">
    <property type="protein sequence ID" value="MBU3851156.1"/>
    <property type="molecule type" value="Genomic_DNA"/>
</dbReference>
<dbReference type="InterPro" id="IPR036822">
    <property type="entry name" value="CutC-like_dom_sf"/>
</dbReference>
<name>A0A948TIM4_9LACO</name>
<proteinExistence type="inferred from homology"/>
<sequence length="206" mass="22312">MLLKEVIVENFTDIPRQVALADRIIVADNLAVGGTTTSKGVIAEATRYVHEHDKAITFMIRPRGGDDIYSDTEVKIMEADIFEAQAQGADGIMVGALTPQNTIDTDAMEQFIAAANGMTIIFNAFDQITPAQQPAALAWLSDHQIDQVITRGTNDLTQPLNIAHIKEIIKWADQQILVVPSGVTKDNAAQIATELGVKLVCGTNLM</sequence>